<proteinExistence type="predicted"/>
<feature type="region of interest" description="Disordered" evidence="1">
    <location>
        <begin position="1"/>
        <end position="24"/>
    </location>
</feature>
<reference evidence="2 3" key="1">
    <citation type="submission" date="2021-06" db="EMBL/GenBank/DDBJ databases">
        <title>Caerostris extrusa draft genome.</title>
        <authorList>
            <person name="Kono N."/>
            <person name="Arakawa K."/>
        </authorList>
    </citation>
    <scope>NUCLEOTIDE SEQUENCE [LARGE SCALE GENOMIC DNA]</scope>
</reference>
<name>A0AAV4S6G1_CAEEX</name>
<comment type="caution">
    <text evidence="2">The sequence shown here is derived from an EMBL/GenBank/DDBJ whole genome shotgun (WGS) entry which is preliminary data.</text>
</comment>
<evidence type="ECO:0000313" key="3">
    <source>
        <dbReference type="Proteomes" id="UP001054945"/>
    </source>
</evidence>
<feature type="non-terminal residue" evidence="2">
    <location>
        <position position="24"/>
    </location>
</feature>
<organism evidence="2 3">
    <name type="scientific">Caerostris extrusa</name>
    <name type="common">Bark spider</name>
    <name type="synonym">Caerostris bankana</name>
    <dbReference type="NCBI Taxonomy" id="172846"/>
    <lineage>
        <taxon>Eukaryota</taxon>
        <taxon>Metazoa</taxon>
        <taxon>Ecdysozoa</taxon>
        <taxon>Arthropoda</taxon>
        <taxon>Chelicerata</taxon>
        <taxon>Arachnida</taxon>
        <taxon>Araneae</taxon>
        <taxon>Araneomorphae</taxon>
        <taxon>Entelegynae</taxon>
        <taxon>Araneoidea</taxon>
        <taxon>Araneidae</taxon>
        <taxon>Caerostris</taxon>
    </lineage>
</organism>
<protein>
    <submittedName>
        <fullName evidence="2">Uncharacterized protein</fullName>
    </submittedName>
</protein>
<gene>
    <name evidence="2" type="ORF">CEXT_278381</name>
</gene>
<dbReference type="EMBL" id="BPLR01008893">
    <property type="protein sequence ID" value="GIY28002.1"/>
    <property type="molecule type" value="Genomic_DNA"/>
</dbReference>
<dbReference type="AlphaFoldDB" id="A0AAV4S6G1"/>
<dbReference type="Proteomes" id="UP001054945">
    <property type="component" value="Unassembled WGS sequence"/>
</dbReference>
<evidence type="ECO:0000313" key="2">
    <source>
        <dbReference type="EMBL" id="GIY28002.1"/>
    </source>
</evidence>
<evidence type="ECO:0000256" key="1">
    <source>
        <dbReference type="SAM" id="MobiDB-lite"/>
    </source>
</evidence>
<sequence>MLFSLHETKHHRQQTVAHQPGTEE</sequence>
<accession>A0AAV4S6G1</accession>
<keyword evidence="3" id="KW-1185">Reference proteome</keyword>